<dbReference type="Proteomes" id="UP000532162">
    <property type="component" value="Unassembled WGS sequence"/>
</dbReference>
<dbReference type="AlphaFoldDB" id="A0A7Z0RMY6"/>
<organism evidence="1 2">
    <name type="scientific">Rhizobium changzhiense</name>
    <dbReference type="NCBI Taxonomy" id="2692317"/>
    <lineage>
        <taxon>Bacteria</taxon>
        <taxon>Pseudomonadati</taxon>
        <taxon>Pseudomonadota</taxon>
        <taxon>Alphaproteobacteria</taxon>
        <taxon>Hyphomicrobiales</taxon>
        <taxon>Rhizobiaceae</taxon>
        <taxon>Rhizobium/Agrobacterium group</taxon>
        <taxon>Rhizobium</taxon>
    </lineage>
</organism>
<evidence type="ECO:0000313" key="2">
    <source>
        <dbReference type="Proteomes" id="UP000532162"/>
    </source>
</evidence>
<dbReference type="EMBL" id="JACCPJ010000002">
    <property type="protein sequence ID" value="NZD63070.1"/>
    <property type="molecule type" value="Genomic_DNA"/>
</dbReference>
<gene>
    <name evidence="1" type="ORF">HX900_18360</name>
</gene>
<proteinExistence type="predicted"/>
<comment type="caution">
    <text evidence="1">The sequence shown here is derived from an EMBL/GenBank/DDBJ whole genome shotgun (WGS) entry which is preliminary data.</text>
</comment>
<accession>A0A7Z0RMY6</accession>
<dbReference type="RefSeq" id="WP_180695378.1">
    <property type="nucleotide sequence ID" value="NZ_JACCPJ010000002.1"/>
</dbReference>
<evidence type="ECO:0000313" key="1">
    <source>
        <dbReference type="EMBL" id="NZD63070.1"/>
    </source>
</evidence>
<sequence length="785" mass="85684">MKKLSGFDLNGWRDSAARNWVVLADGEEREVPSSIVDGGLNGVVVMTGAKANSGFVGGAQAALAPHGLGDGWGTVGAGGKRVTVRSLIFGKGSVEQLSAAFRGMAPQADFGVGSLDDHPGITELQQERLLAAMRKARNVTPLLVWRSVLAALHAIELGAIEHGQLVGVVSHVADGFTVQKLRIRRENSRGQTLLAPERRAVGKLMASELGYDGLSLRAREAVLSASQSDRSEHLEWAHAHGRLTLGLEASPEVLRLKNGSWEILNPPKELPGSLPAAPAMSQEFQQCDVVLFETLTEGALSDGLFARAASAVGRSPLRLGATAVAQGALTAARRLSRREPVYFDFLPQISTIVQRRDAAENFDLIDPEATLPAGSVYRSPSPARLAIQAGQDRFSIFLRKETADLPRKAEIVIGAKVSEATPVDLWVEQSPASGRAKILVHAQKLGNQFQVDWDGAAELPTRWEDLLDGFKRSQPTVPGRLVLPCGPDSWNDNPRGDGLLTLLSKNVTASAVDWTALAKRLAARPAGRYAISSDGEIPPGIGQEAVAQLDTLILRAVEDVRHKIDQRRDGTDSLRFLTWLFRRCPEQVSAWLLDAWDQEERGGHPIFKMGSHWKLAYQGLGRIASGEAFELRAIRTMLSRTIDTWKWQKETAAMAFLLSRSEIAPRLVNRTEAERIAKRVLREFKENLGSTYTRFQYAPLLLVGLLRYRLREPFALVIGQDPMADRLGQAVEATLDDLAHRSRAKPLAKYGRILEQTLEELRGEGSNPELLLDIFGGAEEDEPAG</sequence>
<protein>
    <submittedName>
        <fullName evidence="1">Uncharacterized protein</fullName>
    </submittedName>
</protein>
<name>A0A7Z0RMY6_9HYPH</name>
<reference evidence="1 2" key="1">
    <citation type="submission" date="2020-07" db="EMBL/GenBank/DDBJ databases">
        <authorList>
            <person name="Sun Q."/>
        </authorList>
    </citation>
    <scope>NUCLEOTIDE SEQUENCE [LARGE SCALE GENOMIC DNA]</scope>
    <source>
        <strain evidence="1 2">WYCCWR 11290</strain>
    </source>
</reference>